<dbReference type="VEuPathDB" id="FungiDB:HpaG804944"/>
<reference evidence="1" key="2">
    <citation type="submission" date="2015-06" db="UniProtKB">
        <authorList>
            <consortium name="EnsemblProtists"/>
        </authorList>
    </citation>
    <scope>IDENTIFICATION</scope>
    <source>
        <strain evidence="1">Emoy2</strain>
    </source>
</reference>
<dbReference type="HOGENOM" id="CLU_2872413_0_0_1"/>
<sequence length="64" mass="6951">MALLNFALQAEPHRVSAADEPRSQPPVAGADITGKMGALRCIVGRGSKCRQSLWDRNTYPARTL</sequence>
<proteinExistence type="predicted"/>
<dbReference type="Proteomes" id="UP000011713">
    <property type="component" value="Unassembled WGS sequence"/>
</dbReference>
<keyword evidence="2" id="KW-1185">Reference proteome</keyword>
<dbReference type="EMBL" id="JH598194">
    <property type="status" value="NOT_ANNOTATED_CDS"/>
    <property type="molecule type" value="Genomic_DNA"/>
</dbReference>
<evidence type="ECO:0000313" key="2">
    <source>
        <dbReference type="Proteomes" id="UP000011713"/>
    </source>
</evidence>
<organism evidence="1 2">
    <name type="scientific">Hyaloperonospora arabidopsidis (strain Emoy2)</name>
    <name type="common">Downy mildew agent</name>
    <name type="synonym">Peronospora arabidopsidis</name>
    <dbReference type="NCBI Taxonomy" id="559515"/>
    <lineage>
        <taxon>Eukaryota</taxon>
        <taxon>Sar</taxon>
        <taxon>Stramenopiles</taxon>
        <taxon>Oomycota</taxon>
        <taxon>Peronosporomycetes</taxon>
        <taxon>Peronosporales</taxon>
        <taxon>Peronosporaceae</taxon>
        <taxon>Hyaloperonospora</taxon>
    </lineage>
</organism>
<dbReference type="AlphaFoldDB" id="M4BF75"/>
<evidence type="ECO:0000313" key="1">
    <source>
        <dbReference type="EnsemblProtists" id="HpaP804944"/>
    </source>
</evidence>
<dbReference type="InParanoid" id="M4BF75"/>
<protein>
    <submittedName>
        <fullName evidence="1">Uncharacterized protein</fullName>
    </submittedName>
</protein>
<dbReference type="EnsemblProtists" id="HpaT804944">
    <property type="protein sequence ID" value="HpaP804944"/>
    <property type="gene ID" value="HpaG804944"/>
</dbReference>
<name>M4BF75_HYAAE</name>
<accession>M4BF75</accession>
<reference evidence="2" key="1">
    <citation type="journal article" date="2010" name="Science">
        <title>Signatures of adaptation to obligate biotrophy in the Hyaloperonospora arabidopsidis genome.</title>
        <authorList>
            <person name="Baxter L."/>
            <person name="Tripathy S."/>
            <person name="Ishaque N."/>
            <person name="Boot N."/>
            <person name="Cabral A."/>
            <person name="Kemen E."/>
            <person name="Thines M."/>
            <person name="Ah-Fong A."/>
            <person name="Anderson R."/>
            <person name="Badejoko W."/>
            <person name="Bittner-Eddy P."/>
            <person name="Boore J.L."/>
            <person name="Chibucos M.C."/>
            <person name="Coates M."/>
            <person name="Dehal P."/>
            <person name="Delehaunty K."/>
            <person name="Dong S."/>
            <person name="Downton P."/>
            <person name="Dumas B."/>
            <person name="Fabro G."/>
            <person name="Fronick C."/>
            <person name="Fuerstenberg S.I."/>
            <person name="Fulton L."/>
            <person name="Gaulin E."/>
            <person name="Govers F."/>
            <person name="Hughes L."/>
            <person name="Humphray S."/>
            <person name="Jiang R.H."/>
            <person name="Judelson H."/>
            <person name="Kamoun S."/>
            <person name="Kyung K."/>
            <person name="Meijer H."/>
            <person name="Minx P."/>
            <person name="Morris P."/>
            <person name="Nelson J."/>
            <person name="Phuntumart V."/>
            <person name="Qutob D."/>
            <person name="Rehmany A."/>
            <person name="Rougon-Cardoso A."/>
            <person name="Ryden P."/>
            <person name="Torto-Alalibo T."/>
            <person name="Studholme D."/>
            <person name="Wang Y."/>
            <person name="Win J."/>
            <person name="Wood J."/>
            <person name="Clifton S.W."/>
            <person name="Rogers J."/>
            <person name="Van den Ackerveken G."/>
            <person name="Jones J.D."/>
            <person name="McDowell J.M."/>
            <person name="Beynon J."/>
            <person name="Tyler B.M."/>
        </authorList>
    </citation>
    <scope>NUCLEOTIDE SEQUENCE [LARGE SCALE GENOMIC DNA]</scope>
    <source>
        <strain evidence="2">Emoy2</strain>
    </source>
</reference>